<dbReference type="EMBL" id="MU006776">
    <property type="protein sequence ID" value="KAF2646156.1"/>
    <property type="molecule type" value="Genomic_DNA"/>
</dbReference>
<feature type="region of interest" description="Disordered" evidence="1">
    <location>
        <begin position="13"/>
        <end position="32"/>
    </location>
</feature>
<organism evidence="2 3">
    <name type="scientific">Massarina eburnea CBS 473.64</name>
    <dbReference type="NCBI Taxonomy" id="1395130"/>
    <lineage>
        <taxon>Eukaryota</taxon>
        <taxon>Fungi</taxon>
        <taxon>Dikarya</taxon>
        <taxon>Ascomycota</taxon>
        <taxon>Pezizomycotina</taxon>
        <taxon>Dothideomycetes</taxon>
        <taxon>Pleosporomycetidae</taxon>
        <taxon>Pleosporales</taxon>
        <taxon>Massarineae</taxon>
        <taxon>Massarinaceae</taxon>
        <taxon>Massarina</taxon>
    </lineage>
</organism>
<gene>
    <name evidence="2" type="ORF">P280DRAFT_3051</name>
</gene>
<sequence length="149" mass="16358">MGTIVRQKGIWYRPSSAAPTPPAQVRTHTRTTPKPVSPLLCAVCVRVTNFTNPAAAKTDHPTNNTCPNFKAQYFILYMPCRLAACRPLQQGLPKHPGFTTPVNVLASMLRFKSPAAHKQRQPHKHKSTFPCPSTRPGLDQGSFATAIVD</sequence>
<proteinExistence type="predicted"/>
<dbReference type="Proteomes" id="UP000799753">
    <property type="component" value="Unassembled WGS sequence"/>
</dbReference>
<keyword evidence="3" id="KW-1185">Reference proteome</keyword>
<evidence type="ECO:0000313" key="3">
    <source>
        <dbReference type="Proteomes" id="UP000799753"/>
    </source>
</evidence>
<evidence type="ECO:0000313" key="2">
    <source>
        <dbReference type="EMBL" id="KAF2646156.1"/>
    </source>
</evidence>
<dbReference type="AlphaFoldDB" id="A0A6A6SE92"/>
<feature type="region of interest" description="Disordered" evidence="1">
    <location>
        <begin position="114"/>
        <end position="141"/>
    </location>
</feature>
<evidence type="ECO:0000256" key="1">
    <source>
        <dbReference type="SAM" id="MobiDB-lite"/>
    </source>
</evidence>
<name>A0A6A6SE92_9PLEO</name>
<accession>A0A6A6SE92</accession>
<protein>
    <submittedName>
        <fullName evidence="2">Uncharacterized protein</fullName>
    </submittedName>
</protein>
<reference evidence="2" key="1">
    <citation type="journal article" date="2020" name="Stud. Mycol.">
        <title>101 Dothideomycetes genomes: a test case for predicting lifestyles and emergence of pathogens.</title>
        <authorList>
            <person name="Haridas S."/>
            <person name="Albert R."/>
            <person name="Binder M."/>
            <person name="Bloem J."/>
            <person name="Labutti K."/>
            <person name="Salamov A."/>
            <person name="Andreopoulos B."/>
            <person name="Baker S."/>
            <person name="Barry K."/>
            <person name="Bills G."/>
            <person name="Bluhm B."/>
            <person name="Cannon C."/>
            <person name="Castanera R."/>
            <person name="Culley D."/>
            <person name="Daum C."/>
            <person name="Ezra D."/>
            <person name="Gonzalez J."/>
            <person name="Henrissat B."/>
            <person name="Kuo A."/>
            <person name="Liang C."/>
            <person name="Lipzen A."/>
            <person name="Lutzoni F."/>
            <person name="Magnuson J."/>
            <person name="Mondo S."/>
            <person name="Nolan M."/>
            <person name="Ohm R."/>
            <person name="Pangilinan J."/>
            <person name="Park H.-J."/>
            <person name="Ramirez L."/>
            <person name="Alfaro M."/>
            <person name="Sun H."/>
            <person name="Tritt A."/>
            <person name="Yoshinaga Y."/>
            <person name="Zwiers L.-H."/>
            <person name="Turgeon B."/>
            <person name="Goodwin S."/>
            <person name="Spatafora J."/>
            <person name="Crous P."/>
            <person name="Grigoriev I."/>
        </authorList>
    </citation>
    <scope>NUCLEOTIDE SEQUENCE</scope>
    <source>
        <strain evidence="2">CBS 473.64</strain>
    </source>
</reference>
<feature type="compositionally biased region" description="Basic residues" evidence="1">
    <location>
        <begin position="115"/>
        <end position="127"/>
    </location>
</feature>